<dbReference type="Pfam" id="PF12508">
    <property type="entry name" value="Transposon_TraM"/>
    <property type="match status" value="1"/>
</dbReference>
<organism evidence="4 5">
    <name type="scientific">Mucilaginibacter polytrichastri</name>
    <dbReference type="NCBI Taxonomy" id="1302689"/>
    <lineage>
        <taxon>Bacteria</taxon>
        <taxon>Pseudomonadati</taxon>
        <taxon>Bacteroidota</taxon>
        <taxon>Sphingobacteriia</taxon>
        <taxon>Sphingobacteriales</taxon>
        <taxon>Sphingobacteriaceae</taxon>
        <taxon>Mucilaginibacter</taxon>
    </lineage>
</organism>
<dbReference type="STRING" id="1302689.RG47T_1580"/>
<dbReference type="InterPro" id="IPR055407">
    <property type="entry name" value="TraM_C"/>
</dbReference>
<evidence type="ECO:0000259" key="3">
    <source>
        <dbReference type="Pfam" id="PF12508"/>
    </source>
</evidence>
<reference evidence="4 5" key="1">
    <citation type="submission" date="2016-11" db="EMBL/GenBank/DDBJ databases">
        <title>Whole Genome Sequencing of Mucilaginibacter polytrichastri RG4-7(T) isolated from the moss sample.</title>
        <authorList>
            <person name="Li Y."/>
        </authorList>
    </citation>
    <scope>NUCLEOTIDE SEQUENCE [LARGE SCALE GENOMIC DNA]</scope>
    <source>
        <strain evidence="4 5">RG4-7</strain>
    </source>
</reference>
<dbReference type="AlphaFoldDB" id="A0A1Q5ZWL0"/>
<evidence type="ECO:0000256" key="1">
    <source>
        <dbReference type="SAM" id="MobiDB-lite"/>
    </source>
</evidence>
<keyword evidence="2" id="KW-0812">Transmembrane</keyword>
<dbReference type="OrthoDB" id="1453786at2"/>
<evidence type="ECO:0000313" key="4">
    <source>
        <dbReference type="EMBL" id="OKS86130.1"/>
    </source>
</evidence>
<gene>
    <name evidence="4" type="ORF">RG47T_1580</name>
</gene>
<proteinExistence type="predicted"/>
<keyword evidence="5" id="KW-1185">Reference proteome</keyword>
<feature type="region of interest" description="Disordered" evidence="1">
    <location>
        <begin position="117"/>
        <end position="137"/>
    </location>
</feature>
<sequence>MRQKVEKKKILLLMLIPILIVGALIFYALGGGRGQAKNLDGAAKGINTALPEAQFKKEVPTDKMGIYDLNKNDTAEANDNGIKDLADKMGFDAQNDPQTKAINDKLAAIYKQVSAPVTSPPPYSRGSSSGFSGADEDNNAKEVARLEKMMKNLQQNGNGADPEMAQLNTLMDKILDAQNSGRAVSRSPKPVDGKADTLFKAIPAVIEGNQKVIEGASVKMRLLDTIVINWQTIPKGTLVYGLAVLSNQRLNLEIKNIGLGNAIIPVSITVFDKKDAMVGLYAPEAVITDAISGGADNALQSMEFIGGMDQSLGVQAAGAGINAAKGLFSKKVKRIKVKLDNNRAVLLRDNTKKFNH</sequence>
<evidence type="ECO:0000256" key="2">
    <source>
        <dbReference type="SAM" id="Phobius"/>
    </source>
</evidence>
<feature type="compositionally biased region" description="Low complexity" evidence="1">
    <location>
        <begin position="124"/>
        <end position="133"/>
    </location>
</feature>
<keyword evidence="2" id="KW-1133">Transmembrane helix</keyword>
<evidence type="ECO:0000313" key="5">
    <source>
        <dbReference type="Proteomes" id="UP000186720"/>
    </source>
</evidence>
<name>A0A1Q5ZWL0_9SPHI</name>
<protein>
    <recommendedName>
        <fullName evidence="3">Conjugative transposon TraM C-terminal domain-containing protein</fullName>
    </recommendedName>
</protein>
<keyword evidence="2" id="KW-0472">Membrane</keyword>
<dbReference type="Proteomes" id="UP000186720">
    <property type="component" value="Unassembled WGS sequence"/>
</dbReference>
<dbReference type="EMBL" id="MPPL01000001">
    <property type="protein sequence ID" value="OKS86130.1"/>
    <property type="molecule type" value="Genomic_DNA"/>
</dbReference>
<feature type="domain" description="Conjugative transposon TraM C-terminal" evidence="3">
    <location>
        <begin position="202"/>
        <end position="348"/>
    </location>
</feature>
<comment type="caution">
    <text evidence="4">The sequence shown here is derived from an EMBL/GenBank/DDBJ whole genome shotgun (WGS) entry which is preliminary data.</text>
</comment>
<dbReference type="RefSeq" id="WP_074488864.1">
    <property type="nucleotide sequence ID" value="NZ_FPAM01000002.1"/>
</dbReference>
<feature type="transmembrane region" description="Helical" evidence="2">
    <location>
        <begin position="12"/>
        <end position="30"/>
    </location>
</feature>
<accession>A0A1Q5ZWL0</accession>